<gene>
    <name evidence="1" type="ORF">D0Z00_003020</name>
</gene>
<protein>
    <submittedName>
        <fullName evidence="1">Uncharacterized protein</fullName>
    </submittedName>
</protein>
<comment type="caution">
    <text evidence="1">The sequence shown here is derived from an EMBL/GenBank/DDBJ whole genome shotgun (WGS) entry which is preliminary data.</text>
</comment>
<keyword evidence="2" id="KW-1185">Reference proteome</keyword>
<name>A0ACB6V2G1_9ASCO</name>
<reference evidence="1 2" key="1">
    <citation type="journal article" date="2020" name="Front. Microbiol.">
        <title>Phenotypic and Genetic Characterization of the Cheese Ripening Yeast Geotrichum candidum.</title>
        <authorList>
            <person name="Perkins V."/>
            <person name="Vignola S."/>
            <person name="Lessard M.H."/>
            <person name="Plante P.L."/>
            <person name="Corbeil J."/>
            <person name="Dugat-Bony E."/>
            <person name="Frenette M."/>
            <person name="Labrie S."/>
        </authorList>
    </citation>
    <scope>NUCLEOTIDE SEQUENCE [LARGE SCALE GENOMIC DNA]</scope>
    <source>
        <strain evidence="1 2">LMA-1147</strain>
    </source>
</reference>
<dbReference type="EMBL" id="QVQA01000112">
    <property type="protein sequence ID" value="KAF5095748.1"/>
    <property type="molecule type" value="Genomic_DNA"/>
</dbReference>
<accession>A0ACB6V2G1</accession>
<organism evidence="1 2">
    <name type="scientific">Geotrichum galactomycetum</name>
    <dbReference type="NCBI Taxonomy" id="27317"/>
    <lineage>
        <taxon>Eukaryota</taxon>
        <taxon>Fungi</taxon>
        <taxon>Dikarya</taxon>
        <taxon>Ascomycota</taxon>
        <taxon>Saccharomycotina</taxon>
        <taxon>Dipodascomycetes</taxon>
        <taxon>Dipodascales</taxon>
        <taxon>Dipodascaceae</taxon>
        <taxon>Geotrichum</taxon>
    </lineage>
</organism>
<evidence type="ECO:0000313" key="1">
    <source>
        <dbReference type="EMBL" id="KAF5095748.1"/>
    </source>
</evidence>
<sequence>MTSEQFNTKDEFTKQSQAFVQWLTESRGYTISPKVAVHDYRSQGQGRGLIAVADIAEGEDLFTIPRDRVIAIDSDTQGNGALVQRVPELADGTLDDWSALILYLMYHASKGEAFKPYFDVIPAQFSTPMFWDDGEAEKFLQGSTLVGKIGKTEAEAGFRENILPVVEKYKDTVFDGVDVSVDAFHRVGSLIMSYSFDVDRVKAGSNEEKDSEKAKEEEQEPADEKEDDEEPGDEEEHEELIIGEEFSDDEDDDGPVKAMVPLADTLNAHSQLCNAHLEQEDDGSLVMRATAAIPAGSQIYNTYGDFPNSDLLRRYGYTELGGTASDLVEITVNDLVDAAVAHAPAPANKFAEPATRESTLQLVQLLADWEDGVMELVDDSYDVERTTAGVPNPELLSLINFLVLALVRSKDLKAFRRTLKRNGGADEEKLTKKLVKTLVKHAATGKLTFREAVPVWRAVFEARIGKYPQAVQDECTRRAAAKSASETDSITQVVVGTREAMATEVLVGEVEILRLALAWVDTALADAPSVDEFEFPSASASAASAGSKRKLGHNNKSQTKKSKRS</sequence>
<dbReference type="Proteomes" id="UP000744676">
    <property type="component" value="Unassembled WGS sequence"/>
</dbReference>
<proteinExistence type="predicted"/>
<evidence type="ECO:0000313" key="2">
    <source>
        <dbReference type="Proteomes" id="UP000744676"/>
    </source>
</evidence>